<dbReference type="VEuPathDB" id="FungiDB:PV10_04074"/>
<feature type="region of interest" description="Disordered" evidence="7">
    <location>
        <begin position="387"/>
        <end position="408"/>
    </location>
</feature>
<organism evidence="8 9">
    <name type="scientific">Exophiala mesophila</name>
    <name type="common">Black yeast-like fungus</name>
    <dbReference type="NCBI Taxonomy" id="212818"/>
    <lineage>
        <taxon>Eukaryota</taxon>
        <taxon>Fungi</taxon>
        <taxon>Dikarya</taxon>
        <taxon>Ascomycota</taxon>
        <taxon>Pezizomycotina</taxon>
        <taxon>Eurotiomycetes</taxon>
        <taxon>Chaetothyriomycetidae</taxon>
        <taxon>Chaetothyriales</taxon>
        <taxon>Herpotrichiellaceae</taxon>
        <taxon>Exophiala</taxon>
    </lineage>
</organism>
<dbReference type="Pfam" id="PF00400">
    <property type="entry name" value="WD40"/>
    <property type="match status" value="2"/>
</dbReference>
<dbReference type="GO" id="GO:1990234">
    <property type="term" value="C:transferase complex"/>
    <property type="evidence" value="ECO:0007669"/>
    <property type="project" value="UniProtKB-ARBA"/>
</dbReference>
<evidence type="ECO:0000256" key="5">
    <source>
        <dbReference type="ARBA" id="ARBA00043913"/>
    </source>
</evidence>
<dbReference type="SMART" id="SM00320">
    <property type="entry name" value="WD40"/>
    <property type="match status" value="5"/>
</dbReference>
<comment type="caution">
    <text evidence="8">The sequence shown here is derived from an EMBL/GenBank/DDBJ whole genome shotgun (WGS) entry which is preliminary data.</text>
</comment>
<comment type="similarity">
    <text evidence="3">Belongs to the WD repeat MDV1/CAF4 family.</text>
</comment>
<feature type="repeat" description="WD" evidence="6">
    <location>
        <begin position="164"/>
        <end position="201"/>
    </location>
</feature>
<keyword evidence="1 6" id="KW-0853">WD repeat</keyword>
<dbReference type="OrthoDB" id="6262491at2759"/>
<dbReference type="Gene3D" id="2.130.10.10">
    <property type="entry name" value="YVTN repeat-like/Quinoprotein amine dehydrogenase"/>
    <property type="match status" value="1"/>
</dbReference>
<comment type="function">
    <text evidence="5">Involved in mitochondrial fission. Acts as an adapter protein required to form mitochondrial fission complexes. Formation of these complexes is required to promote constriction and fission of the mitochondrial compartment at a late step in mitochondrial division.</text>
</comment>
<dbReference type="InterPro" id="IPR036322">
    <property type="entry name" value="WD40_repeat_dom_sf"/>
</dbReference>
<dbReference type="Proteomes" id="UP000288859">
    <property type="component" value="Unassembled WGS sequence"/>
</dbReference>
<dbReference type="AlphaFoldDB" id="A0A438NAP5"/>
<accession>A0A438NAP5</accession>
<proteinExistence type="inferred from homology"/>
<dbReference type="PANTHER" id="PTHR22847:SF637">
    <property type="entry name" value="WD REPEAT DOMAIN 5B"/>
    <property type="match status" value="1"/>
</dbReference>
<keyword evidence="2" id="KW-0677">Repeat</keyword>
<name>A0A438NAP5_EXOME</name>
<sequence length="439" mass="48735">MSRKGFGGQPQHITRTSCPAITVVDMTTLDRPDNYFQTDTSLAENDRKARKAANTLGQPVRFGSKILDVLVNYAFDPTGDVVFVAEAGGQVTALKLSTNEFPTTLKGPRAPLTCLAVHAQTNATDPFTSMRLFAGCWDKSIWQYVIRFAEGIPAARIITSQSSFPAHQDFIKCLLVASTPDKEDILISGGTDGDIRFWSLDGRSLGFLKPDSRGIEHLAIDPLSSPNKTSVFFSTSKRDIYHFTLPDSSQLNSSGIKLSGPILAHDTSVYKLHFDEDGDLWTASADKTAKQLSRNRNWEPDMTLLHPDFVRDIVTHESYGWVITACRDEQVRVWDKATGNLHHIFSGHFEEVTGLAVIDDLVISVSIDATLRRWSLEPAALRKAVEEAKNPQLLESEPEPESDLPMLTEEEEAELQALMEEEGSETLEQMVEDVPINRN</sequence>
<gene>
    <name evidence="8" type="ORF">B0A52_03195</name>
</gene>
<evidence type="ECO:0000256" key="6">
    <source>
        <dbReference type="PROSITE-ProRule" id="PRU00221"/>
    </source>
</evidence>
<evidence type="ECO:0000256" key="2">
    <source>
        <dbReference type="ARBA" id="ARBA00022737"/>
    </source>
</evidence>
<evidence type="ECO:0000256" key="4">
    <source>
        <dbReference type="ARBA" id="ARBA00039789"/>
    </source>
</evidence>
<evidence type="ECO:0000256" key="7">
    <source>
        <dbReference type="SAM" id="MobiDB-lite"/>
    </source>
</evidence>
<protein>
    <recommendedName>
        <fullName evidence="4">Mitochondrial division protein 1</fullName>
    </recommendedName>
</protein>
<evidence type="ECO:0000313" key="8">
    <source>
        <dbReference type="EMBL" id="RVX72842.1"/>
    </source>
</evidence>
<feature type="repeat" description="WD" evidence="6">
    <location>
        <begin position="345"/>
        <end position="384"/>
    </location>
</feature>
<dbReference type="InterPro" id="IPR015943">
    <property type="entry name" value="WD40/YVTN_repeat-like_dom_sf"/>
</dbReference>
<evidence type="ECO:0000256" key="1">
    <source>
        <dbReference type="ARBA" id="ARBA00022574"/>
    </source>
</evidence>
<reference evidence="8 9" key="1">
    <citation type="submission" date="2017-03" db="EMBL/GenBank/DDBJ databases">
        <title>Genomes of endolithic fungi from Antarctica.</title>
        <authorList>
            <person name="Coleine C."/>
            <person name="Masonjones S."/>
            <person name="Stajich J.E."/>
        </authorList>
    </citation>
    <scope>NUCLEOTIDE SEQUENCE [LARGE SCALE GENOMIC DNA]</scope>
    <source>
        <strain evidence="8 9">CCFEE 6314</strain>
    </source>
</reference>
<dbReference type="FunFam" id="2.130.10.10:FF:001196">
    <property type="entry name" value="WD repeat protein (AFU_orthologue AFUA_1G12380)"/>
    <property type="match status" value="1"/>
</dbReference>
<evidence type="ECO:0000256" key="3">
    <source>
        <dbReference type="ARBA" id="ARBA00038415"/>
    </source>
</evidence>
<dbReference type="SUPFAM" id="SSF50978">
    <property type="entry name" value="WD40 repeat-like"/>
    <property type="match status" value="1"/>
</dbReference>
<dbReference type="PROSITE" id="PS50082">
    <property type="entry name" value="WD_REPEATS_2"/>
    <property type="match status" value="3"/>
</dbReference>
<feature type="compositionally biased region" description="Acidic residues" evidence="7">
    <location>
        <begin position="396"/>
        <end position="408"/>
    </location>
</feature>
<dbReference type="EMBL" id="NAJM01000010">
    <property type="protein sequence ID" value="RVX72842.1"/>
    <property type="molecule type" value="Genomic_DNA"/>
</dbReference>
<dbReference type="InterPro" id="IPR001680">
    <property type="entry name" value="WD40_rpt"/>
</dbReference>
<feature type="repeat" description="WD" evidence="6">
    <location>
        <begin position="303"/>
        <end position="344"/>
    </location>
</feature>
<dbReference type="PANTHER" id="PTHR22847">
    <property type="entry name" value="WD40 REPEAT PROTEIN"/>
    <property type="match status" value="1"/>
</dbReference>
<evidence type="ECO:0000313" key="9">
    <source>
        <dbReference type="Proteomes" id="UP000288859"/>
    </source>
</evidence>